<comment type="caution">
    <text evidence="1">The sequence shown here is derived from an EMBL/GenBank/DDBJ whole genome shotgun (WGS) entry which is preliminary data.</text>
</comment>
<dbReference type="Pfam" id="PF18647">
    <property type="entry name" value="Fungal_lectin_2"/>
    <property type="match status" value="1"/>
</dbReference>
<evidence type="ECO:0000313" key="2">
    <source>
        <dbReference type="Proteomes" id="UP001498476"/>
    </source>
</evidence>
<dbReference type="Proteomes" id="UP001498476">
    <property type="component" value="Unassembled WGS sequence"/>
</dbReference>
<protein>
    <submittedName>
        <fullName evidence="1">Uncharacterized protein</fullName>
    </submittedName>
</protein>
<accession>A0ABR1H0B8</accession>
<gene>
    <name evidence="1" type="ORF">QQX98_007019</name>
</gene>
<evidence type="ECO:0000313" key="1">
    <source>
        <dbReference type="EMBL" id="KAK7414076.1"/>
    </source>
</evidence>
<sequence>MPISNLTKEVGSEYRVFACFGITPPEDNPGEYVECNGLGDDIYIERDDVDNLIQNEFCPSAGVKHGLKQHSFPMSHIYNEGTPSMVTLSMYSDAEKTEQDCVKYLKMAVDGCDFLSDDNPANYKGGGLTTAGDATYRVSPGSIRAGAEIGKQAGCDSTYKGLFNHYWVWGHGWASCNYGASLKSGIKGCAPFPDTWSFDYRIGDDGRDWTARFRTGVF</sequence>
<keyword evidence="2" id="KW-1185">Reference proteome</keyword>
<proteinExistence type="predicted"/>
<name>A0ABR1H0B8_9HYPO</name>
<dbReference type="EMBL" id="JAZAVJ010000111">
    <property type="protein sequence ID" value="KAK7414076.1"/>
    <property type="molecule type" value="Genomic_DNA"/>
</dbReference>
<organism evidence="1 2">
    <name type="scientific">Neonectria punicea</name>
    <dbReference type="NCBI Taxonomy" id="979145"/>
    <lineage>
        <taxon>Eukaryota</taxon>
        <taxon>Fungi</taxon>
        <taxon>Dikarya</taxon>
        <taxon>Ascomycota</taxon>
        <taxon>Pezizomycotina</taxon>
        <taxon>Sordariomycetes</taxon>
        <taxon>Hypocreomycetidae</taxon>
        <taxon>Hypocreales</taxon>
        <taxon>Nectriaceae</taxon>
        <taxon>Neonectria</taxon>
    </lineage>
</organism>
<reference evidence="1 2" key="1">
    <citation type="journal article" date="2025" name="Microbiol. Resour. Announc.">
        <title>Draft genome sequences for Neonectria magnoliae and Neonectria punicea, canker pathogens of Liriodendron tulipifera and Acer saccharum in West Virginia.</title>
        <authorList>
            <person name="Petronek H.M."/>
            <person name="Kasson M.T."/>
            <person name="Metheny A.M."/>
            <person name="Stauder C.M."/>
            <person name="Lovett B."/>
            <person name="Lynch S.C."/>
            <person name="Garnas J.R."/>
            <person name="Kasson L.R."/>
            <person name="Stajich J.E."/>
        </authorList>
    </citation>
    <scope>NUCLEOTIDE SEQUENCE [LARGE SCALE GENOMIC DNA]</scope>
    <source>
        <strain evidence="1 2">NRRL 64653</strain>
    </source>
</reference>